<accession>A0A0V9UQV9</accession>
<reference evidence="2" key="1">
    <citation type="submission" date="2015-01" db="EMBL/GenBank/DDBJ databases">
        <title>Draft genome sequence of Rhodococcus pyridinivorans strain KG-16, a hydrocarbon-degrading bacterium.</title>
        <authorList>
            <person name="Aggarwal R.K."/>
            <person name="Dawar C."/>
        </authorList>
    </citation>
    <scope>NUCLEOTIDE SEQUENCE [LARGE SCALE GENOMIC DNA]</scope>
    <source>
        <strain evidence="2">KG-16</strain>
    </source>
</reference>
<dbReference type="InterPro" id="IPR008928">
    <property type="entry name" value="6-hairpin_glycosidase_sf"/>
</dbReference>
<evidence type="ECO:0000313" key="2">
    <source>
        <dbReference type="Proteomes" id="UP000053060"/>
    </source>
</evidence>
<dbReference type="AlphaFoldDB" id="A0A0V9UQV9"/>
<name>A0A0V9UQV9_9NOCA</name>
<dbReference type="InterPro" id="IPR014512">
    <property type="entry name" value="O_gly_hydro"/>
</dbReference>
<dbReference type="PATRIC" id="fig|1441730.3.peg.583"/>
<dbReference type="GO" id="GO:0005975">
    <property type="term" value="P:carbohydrate metabolic process"/>
    <property type="evidence" value="ECO:0007669"/>
    <property type="project" value="InterPro"/>
</dbReference>
<dbReference type="Gene3D" id="1.50.10.20">
    <property type="match status" value="1"/>
</dbReference>
<dbReference type="PIRSF" id="PIRSF021505">
    <property type="entry name" value="O_gly_hdrol"/>
    <property type="match status" value="1"/>
</dbReference>
<gene>
    <name evidence="1" type="ORF">Z045_02760</name>
</gene>
<dbReference type="PANTHER" id="PTHR47791:SF3">
    <property type="entry name" value="MEIOTICALLY UP-REGULATED GENE 191 PROTEIN"/>
    <property type="match status" value="1"/>
</dbReference>
<protein>
    <submittedName>
        <fullName evidence="1">Fructose-bisphosphate aldolase</fullName>
    </submittedName>
</protein>
<dbReference type="InterPro" id="IPR005198">
    <property type="entry name" value="Glyco_hydro_76"/>
</dbReference>
<dbReference type="SUPFAM" id="SSF48208">
    <property type="entry name" value="Six-hairpin glycosidases"/>
    <property type="match status" value="1"/>
</dbReference>
<evidence type="ECO:0000313" key="1">
    <source>
        <dbReference type="EMBL" id="KSZ60387.1"/>
    </source>
</evidence>
<sequence length="399" mass="44056">MKVARTVVGAAAGRAVWRVMNTAAGQRSDGVEAARWSERADAAEGAIVSRHIRRLWALPGTALGVVGWPAVRRERLFLSWHYWWQAHLIDTAVDAAERDATPRRRRRVVRLARTHRIRNLTGWTNNYYDDMAWLGLSLERAERHLYVDHRGAIATLVDELVDAWQPESGGGIPWRRRDTFFNAPANGPAALLLARTGKVYRAEEMADWIHDVLLDPETGLVLDGIRDGVHERAIYSYCQGVTLGLETELALQLDDPRHRRRVHALVAAVDDHLTERSVVTGGGGGDGGLFNGILARYLAMVATTLPVVDGDDIRARNVAARIVLASAEAAWENRLQVEELPVFGRDWSKQARLPGLGTSVARFAGGTVRESAVAERDMSVQLGGWMLMEAAYAVAASRS</sequence>
<dbReference type="EMBL" id="AZXY01000001">
    <property type="protein sequence ID" value="KSZ60387.1"/>
    <property type="molecule type" value="Genomic_DNA"/>
</dbReference>
<dbReference type="Proteomes" id="UP000053060">
    <property type="component" value="Unassembled WGS sequence"/>
</dbReference>
<dbReference type="InterPro" id="IPR053169">
    <property type="entry name" value="MUG_Protein"/>
</dbReference>
<reference evidence="1 2" key="2">
    <citation type="journal article" date="2016" name="Genome Announc.">
        <title>Draft Genome Sequence of a Versatile Hydrocarbon-Degrading Bacterium, Rhodococcus pyridinivorans Strain KG-16, Collected from Oil Fields in India.</title>
        <authorList>
            <person name="Aggarwal R.K."/>
            <person name="Dawar C."/>
            <person name="Phanindranath R."/>
            <person name="Mutnuri L."/>
            <person name="Dayal A.M."/>
        </authorList>
    </citation>
    <scope>NUCLEOTIDE SEQUENCE [LARGE SCALE GENOMIC DNA]</scope>
    <source>
        <strain evidence="1 2">KG-16</strain>
    </source>
</reference>
<organism evidence="1 2">
    <name type="scientific">Rhodococcus pyridinivorans KG-16</name>
    <dbReference type="NCBI Taxonomy" id="1441730"/>
    <lineage>
        <taxon>Bacteria</taxon>
        <taxon>Bacillati</taxon>
        <taxon>Actinomycetota</taxon>
        <taxon>Actinomycetes</taxon>
        <taxon>Mycobacteriales</taxon>
        <taxon>Nocardiaceae</taxon>
        <taxon>Rhodococcus</taxon>
    </lineage>
</organism>
<dbReference type="PANTHER" id="PTHR47791">
    <property type="entry name" value="MEIOTICALLY UP-REGULATED GENE 191 PROTEIN"/>
    <property type="match status" value="1"/>
</dbReference>
<proteinExistence type="predicted"/>
<comment type="caution">
    <text evidence="1">The sequence shown here is derived from an EMBL/GenBank/DDBJ whole genome shotgun (WGS) entry which is preliminary data.</text>
</comment>
<dbReference type="Pfam" id="PF03663">
    <property type="entry name" value="Glyco_hydro_76"/>
    <property type="match status" value="1"/>
</dbReference>